<gene>
    <name evidence="7" type="ORF">A3K90_04375</name>
</gene>
<evidence type="ECO:0000256" key="1">
    <source>
        <dbReference type="ARBA" id="ARBA00004651"/>
    </source>
</evidence>
<dbReference type="AlphaFoldDB" id="A0A165MBU3"/>
<dbReference type="PIRSF" id="PIRSF006324">
    <property type="entry name" value="LeuE"/>
    <property type="match status" value="1"/>
</dbReference>
<evidence type="ECO:0000256" key="4">
    <source>
        <dbReference type="ARBA" id="ARBA00022989"/>
    </source>
</evidence>
<name>A0A165MBU3_PELLU</name>
<keyword evidence="2" id="KW-1003">Cell membrane</keyword>
<keyword evidence="5 6" id="KW-0472">Membrane</keyword>
<comment type="subcellular location">
    <subcellularLocation>
        <location evidence="1">Cell membrane</location>
        <topology evidence="1">Multi-pass membrane protein</topology>
    </subcellularLocation>
</comment>
<organism evidence="7 8">
    <name type="scientific">Pelodictyon luteolum</name>
    <dbReference type="NCBI Taxonomy" id="1100"/>
    <lineage>
        <taxon>Bacteria</taxon>
        <taxon>Pseudomonadati</taxon>
        <taxon>Chlorobiota</taxon>
        <taxon>Chlorobiia</taxon>
        <taxon>Chlorobiales</taxon>
        <taxon>Chlorobiaceae</taxon>
        <taxon>Chlorobium/Pelodictyon group</taxon>
        <taxon>Pelodictyon</taxon>
    </lineage>
</organism>
<keyword evidence="3 6" id="KW-0812">Transmembrane</keyword>
<dbReference type="RefSeq" id="WP_303680789.1">
    <property type="nucleotide sequence ID" value="NZ_LVWG01000013.1"/>
</dbReference>
<dbReference type="EMBL" id="LVWG01000013">
    <property type="protein sequence ID" value="KZK75057.1"/>
    <property type="molecule type" value="Genomic_DNA"/>
</dbReference>
<feature type="transmembrane region" description="Helical" evidence="6">
    <location>
        <begin position="194"/>
        <end position="212"/>
    </location>
</feature>
<feature type="transmembrane region" description="Helical" evidence="6">
    <location>
        <begin position="40"/>
        <end position="64"/>
    </location>
</feature>
<dbReference type="InterPro" id="IPR001123">
    <property type="entry name" value="LeuE-type"/>
</dbReference>
<reference evidence="7 8" key="1">
    <citation type="submission" date="2016-03" db="EMBL/GenBank/DDBJ databases">
        <title>Speciation and ecological success in dimly lit waters: horizontal gene transfer in a green sulfur bacteria bloom unveiled by metagenomic assembly.</title>
        <authorList>
            <person name="Llorens-Mares T."/>
            <person name="Liu Z."/>
            <person name="Allen L.Z."/>
            <person name="Rusch D.B."/>
            <person name="Craig M.T."/>
            <person name="Dupont C.L."/>
            <person name="Bryant D.A."/>
            <person name="Casamayor E.O."/>
        </authorList>
    </citation>
    <scope>NUCLEOTIDE SEQUENCE [LARGE SCALE GENOMIC DNA]</scope>
    <source>
        <strain evidence="7">CIII</strain>
    </source>
</reference>
<dbReference type="GO" id="GO:0005886">
    <property type="term" value="C:plasma membrane"/>
    <property type="evidence" value="ECO:0007669"/>
    <property type="project" value="UniProtKB-SubCell"/>
</dbReference>
<sequence length="215" mass="22877">MIQTTLLPVFISASVLLALSPGPDNIFVMTESARRGWRSGFVITLGLCTGLIFHTLSVAFGLAALIRGSVLIFTLLKAAGALYLLFLAYRSLTPEDGTEGAAGAEGADGAAAASPASRLYRRGIVMNITNPKVSLFFLAFLPQFADPDNGALMPQFLMLGLLFIAASLIVFTLLSIIAANAGRRLRQSARAQRLTGRFMALLYVGLALRLALGER</sequence>
<proteinExistence type="predicted"/>
<comment type="caution">
    <text evidence="7">The sequence shown here is derived from an EMBL/GenBank/DDBJ whole genome shotgun (WGS) entry which is preliminary data.</text>
</comment>
<feature type="transmembrane region" description="Helical" evidence="6">
    <location>
        <begin position="124"/>
        <end position="144"/>
    </location>
</feature>
<evidence type="ECO:0000256" key="2">
    <source>
        <dbReference type="ARBA" id="ARBA00022475"/>
    </source>
</evidence>
<evidence type="ECO:0000313" key="7">
    <source>
        <dbReference type="EMBL" id="KZK75057.1"/>
    </source>
</evidence>
<dbReference type="GO" id="GO:0015171">
    <property type="term" value="F:amino acid transmembrane transporter activity"/>
    <property type="evidence" value="ECO:0007669"/>
    <property type="project" value="TreeGrafter"/>
</dbReference>
<evidence type="ECO:0000256" key="5">
    <source>
        <dbReference type="ARBA" id="ARBA00023136"/>
    </source>
</evidence>
<feature type="transmembrane region" description="Helical" evidence="6">
    <location>
        <begin position="70"/>
        <end position="89"/>
    </location>
</feature>
<accession>A0A165MBU3</accession>
<keyword evidence="4 6" id="KW-1133">Transmembrane helix</keyword>
<feature type="transmembrane region" description="Helical" evidence="6">
    <location>
        <begin position="6"/>
        <end position="28"/>
    </location>
</feature>
<evidence type="ECO:0000313" key="8">
    <source>
        <dbReference type="Proteomes" id="UP000076481"/>
    </source>
</evidence>
<dbReference type="Proteomes" id="UP000076481">
    <property type="component" value="Unassembled WGS sequence"/>
</dbReference>
<dbReference type="PANTHER" id="PTHR30086">
    <property type="entry name" value="ARGININE EXPORTER PROTEIN ARGO"/>
    <property type="match status" value="1"/>
</dbReference>
<evidence type="ECO:0000256" key="3">
    <source>
        <dbReference type="ARBA" id="ARBA00022692"/>
    </source>
</evidence>
<dbReference type="PANTHER" id="PTHR30086:SF20">
    <property type="entry name" value="ARGININE EXPORTER PROTEIN ARGO-RELATED"/>
    <property type="match status" value="1"/>
</dbReference>
<evidence type="ECO:0000256" key="6">
    <source>
        <dbReference type="SAM" id="Phobius"/>
    </source>
</evidence>
<protein>
    <submittedName>
        <fullName evidence="7">Threonine transporter RhtB</fullName>
    </submittedName>
</protein>
<feature type="transmembrane region" description="Helical" evidence="6">
    <location>
        <begin position="156"/>
        <end position="182"/>
    </location>
</feature>
<dbReference type="Pfam" id="PF01810">
    <property type="entry name" value="LysE"/>
    <property type="match status" value="1"/>
</dbReference>